<gene>
    <name evidence="2" type="ORF">QIS74_08344</name>
</gene>
<keyword evidence="3" id="KW-1185">Reference proteome</keyword>
<dbReference type="Proteomes" id="UP001327957">
    <property type="component" value="Unassembled WGS sequence"/>
</dbReference>
<feature type="region of interest" description="Disordered" evidence="1">
    <location>
        <begin position="1"/>
        <end position="41"/>
    </location>
</feature>
<proteinExistence type="predicted"/>
<evidence type="ECO:0000313" key="3">
    <source>
        <dbReference type="Proteomes" id="UP001327957"/>
    </source>
</evidence>
<protein>
    <submittedName>
        <fullName evidence="2">Uncharacterized protein</fullName>
    </submittedName>
</protein>
<evidence type="ECO:0000313" key="2">
    <source>
        <dbReference type="EMBL" id="KAK6215325.1"/>
    </source>
</evidence>
<reference evidence="2 3" key="1">
    <citation type="submission" date="2023-04" db="EMBL/GenBank/DDBJ databases">
        <title>Colletotrichum tabacum stain YC1 causing leaf anthracnose on Nicotiana tabacum(L.) cv.</title>
        <authorList>
            <person name="Ji Z."/>
            <person name="Wang M."/>
            <person name="Zhang J."/>
            <person name="Wang N."/>
            <person name="Zhou Z."/>
        </authorList>
    </citation>
    <scope>NUCLEOTIDE SEQUENCE [LARGE SCALE GENOMIC DNA]</scope>
    <source>
        <strain evidence="2 3">YC1</strain>
    </source>
</reference>
<comment type="caution">
    <text evidence="2">The sequence shown here is derived from an EMBL/GenBank/DDBJ whole genome shotgun (WGS) entry which is preliminary data.</text>
</comment>
<name>A0AAV9T8Q0_9PEZI</name>
<dbReference type="EMBL" id="JASAOK010000043">
    <property type="protein sequence ID" value="KAK6215325.1"/>
    <property type="molecule type" value="Genomic_DNA"/>
</dbReference>
<sequence length="41" mass="4362">MNRRHTENEEKNSSTSPAAGLFGGGMGWMGSEMDPNMMASG</sequence>
<accession>A0AAV9T8Q0</accession>
<organism evidence="2 3">
    <name type="scientific">Colletotrichum tabaci</name>
    <dbReference type="NCBI Taxonomy" id="1209068"/>
    <lineage>
        <taxon>Eukaryota</taxon>
        <taxon>Fungi</taxon>
        <taxon>Dikarya</taxon>
        <taxon>Ascomycota</taxon>
        <taxon>Pezizomycotina</taxon>
        <taxon>Sordariomycetes</taxon>
        <taxon>Hypocreomycetidae</taxon>
        <taxon>Glomerellales</taxon>
        <taxon>Glomerellaceae</taxon>
        <taxon>Colletotrichum</taxon>
        <taxon>Colletotrichum destructivum species complex</taxon>
    </lineage>
</organism>
<dbReference type="AlphaFoldDB" id="A0AAV9T8Q0"/>
<feature type="compositionally biased region" description="Basic and acidic residues" evidence="1">
    <location>
        <begin position="1"/>
        <end position="12"/>
    </location>
</feature>
<evidence type="ECO:0000256" key="1">
    <source>
        <dbReference type="SAM" id="MobiDB-lite"/>
    </source>
</evidence>